<dbReference type="EMBL" id="GL732597">
    <property type="protein sequence ID" value="EFX72732.1"/>
    <property type="molecule type" value="Genomic_DNA"/>
</dbReference>
<feature type="region of interest" description="Disordered" evidence="1">
    <location>
        <begin position="130"/>
        <end position="175"/>
    </location>
</feature>
<dbReference type="KEGG" id="dpx:DAPPUDRAFT_254097"/>
<protein>
    <submittedName>
        <fullName evidence="2">Uncharacterized protein</fullName>
    </submittedName>
</protein>
<reference evidence="2 3" key="1">
    <citation type="journal article" date="2011" name="Science">
        <title>The ecoresponsive genome of Daphnia pulex.</title>
        <authorList>
            <person name="Colbourne J.K."/>
            <person name="Pfrender M.E."/>
            <person name="Gilbert D."/>
            <person name="Thomas W.K."/>
            <person name="Tucker A."/>
            <person name="Oakley T.H."/>
            <person name="Tokishita S."/>
            <person name="Aerts A."/>
            <person name="Arnold G.J."/>
            <person name="Basu M.K."/>
            <person name="Bauer D.J."/>
            <person name="Caceres C.E."/>
            <person name="Carmel L."/>
            <person name="Casola C."/>
            <person name="Choi J.H."/>
            <person name="Detter J.C."/>
            <person name="Dong Q."/>
            <person name="Dusheyko S."/>
            <person name="Eads B.D."/>
            <person name="Frohlich T."/>
            <person name="Geiler-Samerotte K.A."/>
            <person name="Gerlach D."/>
            <person name="Hatcher P."/>
            <person name="Jogdeo S."/>
            <person name="Krijgsveld J."/>
            <person name="Kriventseva E.V."/>
            <person name="Kultz D."/>
            <person name="Laforsch C."/>
            <person name="Lindquist E."/>
            <person name="Lopez J."/>
            <person name="Manak J.R."/>
            <person name="Muller J."/>
            <person name="Pangilinan J."/>
            <person name="Patwardhan R.P."/>
            <person name="Pitluck S."/>
            <person name="Pritham E.J."/>
            <person name="Rechtsteiner A."/>
            <person name="Rho M."/>
            <person name="Rogozin I.B."/>
            <person name="Sakarya O."/>
            <person name="Salamov A."/>
            <person name="Schaack S."/>
            <person name="Shapiro H."/>
            <person name="Shiga Y."/>
            <person name="Skalitzky C."/>
            <person name="Smith Z."/>
            <person name="Souvorov A."/>
            <person name="Sung W."/>
            <person name="Tang Z."/>
            <person name="Tsuchiya D."/>
            <person name="Tu H."/>
            <person name="Vos H."/>
            <person name="Wang M."/>
            <person name="Wolf Y.I."/>
            <person name="Yamagata H."/>
            <person name="Yamada T."/>
            <person name="Ye Y."/>
            <person name="Shaw J.R."/>
            <person name="Andrews J."/>
            <person name="Crease T.J."/>
            <person name="Tang H."/>
            <person name="Lucas S.M."/>
            <person name="Robertson H.M."/>
            <person name="Bork P."/>
            <person name="Koonin E.V."/>
            <person name="Zdobnov E.M."/>
            <person name="Grigoriev I.V."/>
            <person name="Lynch M."/>
            <person name="Boore J.L."/>
        </authorList>
    </citation>
    <scope>NUCLEOTIDE SEQUENCE [LARGE SCALE GENOMIC DNA]</scope>
</reference>
<proteinExistence type="predicted"/>
<keyword evidence="3" id="KW-1185">Reference proteome</keyword>
<evidence type="ECO:0000256" key="1">
    <source>
        <dbReference type="SAM" id="MobiDB-lite"/>
    </source>
</evidence>
<evidence type="ECO:0000313" key="3">
    <source>
        <dbReference type="Proteomes" id="UP000000305"/>
    </source>
</evidence>
<accession>E9H6A0</accession>
<dbReference type="HOGENOM" id="CLU_1455861_0_0_1"/>
<dbReference type="Proteomes" id="UP000000305">
    <property type="component" value="Unassembled WGS sequence"/>
</dbReference>
<dbReference type="InParanoid" id="E9H6A0"/>
<evidence type="ECO:0000313" key="2">
    <source>
        <dbReference type="EMBL" id="EFX72732.1"/>
    </source>
</evidence>
<sequence>MNDLAIQFKSRVGVQSPLALFLPLVVCCIENFQSEQSNGVVVAWSGSGLLKFDPHFALSYLLLETSDQSRHNQASHDNAIGHIWQTGANLRMGVLSTVQQSAALVARSISFEGLLNVHYPELEIVGAEAKGEEERKDNGVDSKETKEEEEEKAKTERTKKYDRLGKRRDEDDGDSCPLLVVTMFSK</sequence>
<dbReference type="AlphaFoldDB" id="E9H6A0"/>
<feature type="compositionally biased region" description="Basic and acidic residues" evidence="1">
    <location>
        <begin position="130"/>
        <end position="170"/>
    </location>
</feature>
<organism evidence="2 3">
    <name type="scientific">Daphnia pulex</name>
    <name type="common">Water flea</name>
    <dbReference type="NCBI Taxonomy" id="6669"/>
    <lineage>
        <taxon>Eukaryota</taxon>
        <taxon>Metazoa</taxon>
        <taxon>Ecdysozoa</taxon>
        <taxon>Arthropoda</taxon>
        <taxon>Crustacea</taxon>
        <taxon>Branchiopoda</taxon>
        <taxon>Diplostraca</taxon>
        <taxon>Cladocera</taxon>
        <taxon>Anomopoda</taxon>
        <taxon>Daphniidae</taxon>
        <taxon>Daphnia</taxon>
    </lineage>
</organism>
<name>E9H6A0_DAPPU</name>
<gene>
    <name evidence="2" type="ORF">DAPPUDRAFT_254097</name>
</gene>